<dbReference type="PANTHER" id="PTHR13285:SF23">
    <property type="entry name" value="TEICHOIC ACID D-ALANYLTRANSFERASE"/>
    <property type="match status" value="1"/>
</dbReference>
<evidence type="ECO:0000256" key="8">
    <source>
        <dbReference type="ARBA" id="ARBA00023315"/>
    </source>
</evidence>
<keyword evidence="6" id="KW-1133">Transmembrane helix</keyword>
<dbReference type="InterPro" id="IPR051085">
    <property type="entry name" value="MB_O-acyltransferase"/>
</dbReference>
<proteinExistence type="inferred from homology"/>
<name>A0A4Q0U7W7_9BACT</name>
<evidence type="ECO:0000256" key="6">
    <source>
        <dbReference type="ARBA" id="ARBA00022989"/>
    </source>
</evidence>
<dbReference type="PIRSF" id="PIRSF500217">
    <property type="entry name" value="AlgI"/>
    <property type="match status" value="1"/>
</dbReference>
<dbReference type="InterPro" id="IPR024194">
    <property type="entry name" value="Ac/AlaTfrase_AlgI/DltB"/>
</dbReference>
<evidence type="ECO:0000256" key="3">
    <source>
        <dbReference type="ARBA" id="ARBA00022475"/>
    </source>
</evidence>
<organism evidence="10 11">
    <name type="scientific">Candidatus Amulumruptor caecigallinarius</name>
    <dbReference type="NCBI Taxonomy" id="2109911"/>
    <lineage>
        <taxon>Bacteria</taxon>
        <taxon>Pseudomonadati</taxon>
        <taxon>Bacteroidota</taxon>
        <taxon>Bacteroidia</taxon>
        <taxon>Bacteroidales</taxon>
        <taxon>Muribaculaceae</taxon>
        <taxon>Candidatus Amulumruptor</taxon>
    </lineage>
</organism>
<evidence type="ECO:0000256" key="2">
    <source>
        <dbReference type="ARBA" id="ARBA00010323"/>
    </source>
</evidence>
<accession>A0A4Q0U7W7</accession>
<comment type="similarity">
    <text evidence="2 9">Belongs to the membrane-bound acyltransferase family.</text>
</comment>
<dbReference type="GO" id="GO:0016746">
    <property type="term" value="F:acyltransferase activity"/>
    <property type="evidence" value="ECO:0007669"/>
    <property type="project" value="UniProtKB-KW"/>
</dbReference>
<keyword evidence="4 9" id="KW-0808">Transferase</keyword>
<reference evidence="10" key="2">
    <citation type="submission" date="2021-09" db="EMBL/GenBank/DDBJ databases">
        <authorList>
            <person name="Gilroy R."/>
        </authorList>
    </citation>
    <scope>NUCLEOTIDE SEQUENCE</scope>
    <source>
        <strain evidence="10">4100</strain>
    </source>
</reference>
<keyword evidence="7 9" id="KW-0472">Membrane</keyword>
<dbReference type="Proteomes" id="UP000711407">
    <property type="component" value="Unassembled WGS sequence"/>
</dbReference>
<keyword evidence="8 9" id="KW-0012">Acyltransferase</keyword>
<evidence type="ECO:0000313" key="11">
    <source>
        <dbReference type="Proteomes" id="UP000711407"/>
    </source>
</evidence>
<dbReference type="GO" id="GO:0005886">
    <property type="term" value="C:plasma membrane"/>
    <property type="evidence" value="ECO:0007669"/>
    <property type="project" value="UniProtKB-SubCell"/>
</dbReference>
<evidence type="ECO:0000313" key="10">
    <source>
        <dbReference type="EMBL" id="HJE39656.1"/>
    </source>
</evidence>
<dbReference type="Pfam" id="PF03062">
    <property type="entry name" value="MBOAT"/>
    <property type="match status" value="1"/>
</dbReference>
<dbReference type="InterPro" id="IPR028362">
    <property type="entry name" value="AlgI"/>
</dbReference>
<dbReference type="GO" id="GO:0042121">
    <property type="term" value="P:alginic acid biosynthetic process"/>
    <property type="evidence" value="ECO:0007669"/>
    <property type="project" value="InterPro"/>
</dbReference>
<comment type="subcellular location">
    <subcellularLocation>
        <location evidence="1">Cell membrane</location>
        <topology evidence="1">Multi-pass membrane protein</topology>
    </subcellularLocation>
</comment>
<evidence type="ECO:0000256" key="7">
    <source>
        <dbReference type="ARBA" id="ARBA00023136"/>
    </source>
</evidence>
<sequence>MAAVLDKLNIDWERFADVIKFDAANPLLFNTGLFLILFAGFVVVYQMIKRWKNAKLIFVILFSLYFYYKSSAEYCFILLGVCIFDFLLGQWMGRSERRAIRRMIVTINVLVNVGMLVYFKYFRLFMETFVNLAELKWSFDDIILPAGISFFTFRSISYIVDLYRQKMEPCRNLLEYTFFLTFFPPLLAGPVVRAKDMLPQIRANETATREMVSNGLFLIIAGLIKKVVVADYISENFVSRVFDNPSLYSGFENLMAIYGFFIQLYCDFSGYSDIAIGIALMLGYRFLDNFKAPFKSQNPTEFWRRWHISLSTWLRDYLYIPLGGNRKGTVRKHANLMTTMVIGGLWHGASWMYVIWGALQGMFLVIHKEIKRLFPGLPDDKKGRWWRVGANMFFTFNLFAISFVFFRSRSLDDAAAMGRQIFTDFHLSVAPQFVEGYIFIVLAILLGYFMHLAPSSWSDAIKKSMARMPAILLAVLLALTILLIIQVRQSDIVPFIYLQY</sequence>
<dbReference type="PANTHER" id="PTHR13285">
    <property type="entry name" value="ACYLTRANSFERASE"/>
    <property type="match status" value="1"/>
</dbReference>
<reference evidence="10" key="1">
    <citation type="journal article" date="2021" name="PeerJ">
        <title>Extensive microbial diversity within the chicken gut microbiome revealed by metagenomics and culture.</title>
        <authorList>
            <person name="Gilroy R."/>
            <person name="Ravi A."/>
            <person name="Getino M."/>
            <person name="Pursley I."/>
            <person name="Horton D.L."/>
            <person name="Alikhan N.F."/>
            <person name="Baker D."/>
            <person name="Gharbi K."/>
            <person name="Hall N."/>
            <person name="Watson M."/>
            <person name="Adriaenssens E.M."/>
            <person name="Foster-Nyarko E."/>
            <person name="Jarju S."/>
            <person name="Secka A."/>
            <person name="Antonio M."/>
            <person name="Oren A."/>
            <person name="Chaudhuri R.R."/>
            <person name="La Ragione R."/>
            <person name="Hildebrand F."/>
            <person name="Pallen M.J."/>
        </authorList>
    </citation>
    <scope>NUCLEOTIDE SEQUENCE</scope>
    <source>
        <strain evidence="10">4100</strain>
    </source>
</reference>
<dbReference type="AlphaFoldDB" id="A0A4Q0U7W7"/>
<keyword evidence="3 9" id="KW-1003">Cell membrane</keyword>
<dbReference type="PIRSF" id="PIRSF016636">
    <property type="entry name" value="AlgI_DltB"/>
    <property type="match status" value="1"/>
</dbReference>
<keyword evidence="5" id="KW-0812">Transmembrane</keyword>
<dbReference type="EMBL" id="DYXT01000040">
    <property type="protein sequence ID" value="HJE39656.1"/>
    <property type="molecule type" value="Genomic_DNA"/>
</dbReference>
<gene>
    <name evidence="10" type="ORF">K8V47_07885</name>
</gene>
<evidence type="ECO:0000256" key="4">
    <source>
        <dbReference type="ARBA" id="ARBA00022679"/>
    </source>
</evidence>
<dbReference type="InterPro" id="IPR004299">
    <property type="entry name" value="MBOAT_fam"/>
</dbReference>
<evidence type="ECO:0000256" key="9">
    <source>
        <dbReference type="PIRNR" id="PIRNR016636"/>
    </source>
</evidence>
<comment type="caution">
    <text evidence="10">The sequence shown here is derived from an EMBL/GenBank/DDBJ whole genome shotgun (WGS) entry which is preliminary data.</text>
</comment>
<evidence type="ECO:0000256" key="1">
    <source>
        <dbReference type="ARBA" id="ARBA00004651"/>
    </source>
</evidence>
<evidence type="ECO:0000256" key="5">
    <source>
        <dbReference type="ARBA" id="ARBA00022692"/>
    </source>
</evidence>
<protein>
    <submittedName>
        <fullName evidence="10">MBOAT family protein</fullName>
    </submittedName>
</protein>